<evidence type="ECO:0000256" key="3">
    <source>
        <dbReference type="RuleBase" id="RU000641"/>
    </source>
</evidence>
<dbReference type="GO" id="GO:0006298">
    <property type="term" value="P:mismatch repair"/>
    <property type="evidence" value="ECO:0007669"/>
    <property type="project" value="TreeGrafter"/>
</dbReference>
<dbReference type="GO" id="GO:0006272">
    <property type="term" value="P:leading strand elongation"/>
    <property type="evidence" value="ECO:0007669"/>
    <property type="project" value="TreeGrafter"/>
</dbReference>
<dbReference type="CDD" id="cd00577">
    <property type="entry name" value="PCNA"/>
    <property type="match status" value="1"/>
</dbReference>
<keyword evidence="3" id="KW-0539">Nucleus</keyword>
<evidence type="ECO:0000259" key="5">
    <source>
        <dbReference type="Pfam" id="PF00705"/>
    </source>
</evidence>
<dbReference type="NCBIfam" id="TIGR00590">
    <property type="entry name" value="pcna"/>
    <property type="match status" value="1"/>
</dbReference>
<dbReference type="GO" id="GO:0030337">
    <property type="term" value="F:DNA polymerase processivity factor activity"/>
    <property type="evidence" value="ECO:0007669"/>
    <property type="project" value="InterPro"/>
</dbReference>
<proteinExistence type="inferred from homology"/>
<dbReference type="InterPro" id="IPR022648">
    <property type="entry name" value="Pr_cel_nuc_antig_N"/>
</dbReference>
<dbReference type="EMBL" id="HBGF01017595">
    <property type="protein sequence ID" value="CAD9109750.1"/>
    <property type="molecule type" value="Transcribed_RNA"/>
</dbReference>
<dbReference type="Gene3D" id="3.70.10.10">
    <property type="match status" value="1"/>
</dbReference>
<dbReference type="Pfam" id="PF00705">
    <property type="entry name" value="PCNA_N"/>
    <property type="match status" value="1"/>
</dbReference>
<dbReference type="GO" id="GO:0006275">
    <property type="term" value="P:regulation of DNA replication"/>
    <property type="evidence" value="ECO:0007669"/>
    <property type="project" value="InterPro"/>
</dbReference>
<dbReference type="GO" id="GO:0003677">
    <property type="term" value="F:DNA binding"/>
    <property type="evidence" value="ECO:0007669"/>
    <property type="project" value="UniProtKB-KW"/>
</dbReference>
<comment type="function">
    <text evidence="3">This protein is an auxiliary protein of DNA polymerase delta and is involved in the control of eukaryotic DNA replication by increasing the polymerase's processivity during elongation of the leading strand.</text>
</comment>
<feature type="domain" description="Proliferating cell nuclear antigen PCNA C-terminal" evidence="6">
    <location>
        <begin position="128"/>
        <end position="187"/>
    </location>
</feature>
<dbReference type="PANTHER" id="PTHR11352">
    <property type="entry name" value="PROLIFERATING CELL NUCLEAR ANTIGEN"/>
    <property type="match status" value="1"/>
</dbReference>
<dbReference type="InterPro" id="IPR046938">
    <property type="entry name" value="DNA_clamp_sf"/>
</dbReference>
<dbReference type="GO" id="GO:0043626">
    <property type="term" value="C:PCNA complex"/>
    <property type="evidence" value="ECO:0007669"/>
    <property type="project" value="TreeGrafter"/>
</dbReference>
<name>A0A7S1LP66_NEODS</name>
<evidence type="ECO:0000259" key="6">
    <source>
        <dbReference type="Pfam" id="PF02747"/>
    </source>
</evidence>
<reference evidence="7" key="1">
    <citation type="submission" date="2021-01" db="EMBL/GenBank/DDBJ databases">
        <authorList>
            <person name="Corre E."/>
            <person name="Pelletier E."/>
            <person name="Niang G."/>
            <person name="Scheremetjew M."/>
            <person name="Finn R."/>
            <person name="Kale V."/>
            <person name="Holt S."/>
            <person name="Cochrane G."/>
            <person name="Meng A."/>
            <person name="Brown T."/>
            <person name="Cohen L."/>
        </authorList>
    </citation>
    <scope>NUCLEOTIDE SEQUENCE</scope>
    <source>
        <strain evidence="7">CCAP 1951/1</strain>
    </source>
</reference>
<dbReference type="HAMAP" id="MF_00317">
    <property type="entry name" value="DNApol_clamp_arch"/>
    <property type="match status" value="1"/>
</dbReference>
<evidence type="ECO:0000313" key="7">
    <source>
        <dbReference type="EMBL" id="CAD9109750.1"/>
    </source>
</evidence>
<dbReference type="Pfam" id="PF02747">
    <property type="entry name" value="PCNA_C"/>
    <property type="match status" value="2"/>
</dbReference>
<dbReference type="PROSITE" id="PS01251">
    <property type="entry name" value="PCNA_1"/>
    <property type="match status" value="1"/>
</dbReference>
<evidence type="ECO:0000256" key="2">
    <source>
        <dbReference type="ARBA" id="ARBA00023125"/>
    </source>
</evidence>
<dbReference type="SUPFAM" id="SSF55979">
    <property type="entry name" value="DNA clamp"/>
    <property type="match status" value="2"/>
</dbReference>
<keyword evidence="2 4" id="KW-0238">DNA-binding</keyword>
<dbReference type="PRINTS" id="PR00339">
    <property type="entry name" value="PCNACYCLIN"/>
</dbReference>
<comment type="similarity">
    <text evidence="1 4">Belongs to the PCNA family.</text>
</comment>
<dbReference type="AlphaFoldDB" id="A0A7S1LP66"/>
<dbReference type="InterPro" id="IPR000730">
    <property type="entry name" value="Pr_cel_nuc_antig"/>
</dbReference>
<comment type="subcellular location">
    <subcellularLocation>
        <location evidence="3">Nucleus</location>
    </subcellularLocation>
</comment>
<dbReference type="PANTHER" id="PTHR11352:SF0">
    <property type="entry name" value="PROLIFERATING CELL NUCLEAR ANTIGEN"/>
    <property type="match status" value="1"/>
</dbReference>
<keyword evidence="4" id="KW-0235">DNA replication</keyword>
<dbReference type="InterPro" id="IPR022659">
    <property type="entry name" value="Pr_cel_nuc_antig_CS"/>
</dbReference>
<protein>
    <recommendedName>
        <fullName evidence="3">DNA sliding clamp PCNA</fullName>
    </recommendedName>
</protein>
<organism evidence="7">
    <name type="scientific">Neobodo designis</name>
    <name type="common">Flagellated protozoan</name>
    <name type="synonym">Bodo designis</name>
    <dbReference type="NCBI Taxonomy" id="312471"/>
    <lineage>
        <taxon>Eukaryota</taxon>
        <taxon>Discoba</taxon>
        <taxon>Euglenozoa</taxon>
        <taxon>Kinetoplastea</taxon>
        <taxon>Metakinetoplastina</taxon>
        <taxon>Neobodonida</taxon>
        <taxon>Neobodo</taxon>
    </lineage>
</organism>
<feature type="domain" description="Proliferating cell nuclear antigen PCNA C-terminal" evidence="6">
    <location>
        <begin position="243"/>
        <end position="307"/>
    </location>
</feature>
<gene>
    <name evidence="7" type="ORF">NDES1114_LOCUS11574</name>
</gene>
<sequence length="311" mass="33468">MFEAQIAQGLLWKKIVEAVKELVAEANFQTTPSGVGIQAMDAAHVALVSLSLRCGGFAVYSCERQAMLGINLQSLGKILKATENNDVITLRHIDDSDVLSIVAEAQDKSKQSEFQLKLMEIDAESMSIPEMTYSTTIKLGSADFAKICRDMAIFGDTVTIAVSREGVKFSASSDFGEGFVFLRTGATADSVVKRESGVKREPGVKKENVKKEAGVKAEPMRDEDDDTPIVATKAAAAAAGAGENDATVSVEMEEPLTLSFALRYFGIFSKASTLASRVTICLAGDAPCMIEFEIDGLGHLRYYLAPKVEED</sequence>
<dbReference type="InterPro" id="IPR022649">
    <property type="entry name" value="Pr_cel_nuc_antig_C"/>
</dbReference>
<evidence type="ECO:0000256" key="4">
    <source>
        <dbReference type="RuleBase" id="RU003671"/>
    </source>
</evidence>
<feature type="domain" description="Proliferating cell nuclear antigen PCNA N-terminal" evidence="5">
    <location>
        <begin position="1"/>
        <end position="124"/>
    </location>
</feature>
<accession>A0A7S1LP66</accession>
<dbReference type="GO" id="GO:0019985">
    <property type="term" value="P:translesion synthesis"/>
    <property type="evidence" value="ECO:0007669"/>
    <property type="project" value="TreeGrafter"/>
</dbReference>
<evidence type="ECO:0000256" key="1">
    <source>
        <dbReference type="ARBA" id="ARBA00010462"/>
    </source>
</evidence>